<dbReference type="Pfam" id="PF03886">
    <property type="entry name" value="ABC_trans_aux"/>
    <property type="match status" value="1"/>
</dbReference>
<protein>
    <recommendedName>
        <fullName evidence="2">ABC-type transport auxiliary lipoprotein component domain-containing protein</fullName>
    </recommendedName>
</protein>
<dbReference type="PROSITE" id="PS51257">
    <property type="entry name" value="PROKAR_LIPOPROTEIN"/>
    <property type="match status" value="1"/>
</dbReference>
<evidence type="ECO:0000259" key="2">
    <source>
        <dbReference type="Pfam" id="PF03886"/>
    </source>
</evidence>
<dbReference type="Gene3D" id="3.40.50.10610">
    <property type="entry name" value="ABC-type transport auxiliary lipoprotein component"/>
    <property type="match status" value="1"/>
</dbReference>
<dbReference type="AlphaFoldDB" id="A0A7U7EKC4"/>
<name>A0A7U7EKC4_9GAMM</name>
<gene>
    <name evidence="3" type="ORF">PSEWESI4_00793</name>
</gene>
<reference evidence="3 4" key="1">
    <citation type="submission" date="2020-08" db="EMBL/GenBank/DDBJ databases">
        <authorList>
            <person name="Criscuolo A."/>
        </authorList>
    </citation>
    <scope>NUCLEOTIDE SEQUENCE [LARGE SCALE GENOMIC DNA]</scope>
    <source>
        <strain evidence="3">CIP111764</strain>
    </source>
</reference>
<comment type="caution">
    <text evidence="3">The sequence shown here is derived from an EMBL/GenBank/DDBJ whole genome shotgun (WGS) entry which is preliminary data.</text>
</comment>
<organism evidence="3 4">
    <name type="scientific">Zestomonas carbonaria</name>
    <dbReference type="NCBI Taxonomy" id="2762745"/>
    <lineage>
        <taxon>Bacteria</taxon>
        <taxon>Pseudomonadati</taxon>
        <taxon>Pseudomonadota</taxon>
        <taxon>Gammaproteobacteria</taxon>
        <taxon>Pseudomonadales</taxon>
        <taxon>Pseudomonadaceae</taxon>
        <taxon>Zestomonas</taxon>
    </lineage>
</organism>
<accession>A0A7U7EKC4</accession>
<dbReference type="EMBL" id="CAJFCI010000023">
    <property type="protein sequence ID" value="CAD5106530.1"/>
    <property type="molecule type" value="Genomic_DNA"/>
</dbReference>
<dbReference type="Proteomes" id="UP000583387">
    <property type="component" value="Unassembled WGS sequence"/>
</dbReference>
<evidence type="ECO:0000313" key="4">
    <source>
        <dbReference type="Proteomes" id="UP000583387"/>
    </source>
</evidence>
<feature type="compositionally biased region" description="Basic and acidic residues" evidence="1">
    <location>
        <begin position="212"/>
        <end position="221"/>
    </location>
</feature>
<feature type="domain" description="ABC-type transport auxiliary lipoprotein component" evidence="2">
    <location>
        <begin position="30"/>
        <end position="186"/>
    </location>
</feature>
<dbReference type="RefSeq" id="WP_187669893.1">
    <property type="nucleotide sequence ID" value="NZ_CAJFCI010000023.1"/>
</dbReference>
<proteinExistence type="predicted"/>
<dbReference type="SUPFAM" id="SSF159594">
    <property type="entry name" value="XCC0632-like"/>
    <property type="match status" value="1"/>
</dbReference>
<evidence type="ECO:0000313" key="3">
    <source>
        <dbReference type="EMBL" id="CAD5106530.1"/>
    </source>
</evidence>
<dbReference type="InterPro" id="IPR005586">
    <property type="entry name" value="ABC_trans_aux"/>
</dbReference>
<keyword evidence="4" id="KW-1185">Reference proteome</keyword>
<evidence type="ECO:0000256" key="1">
    <source>
        <dbReference type="SAM" id="MobiDB-lite"/>
    </source>
</evidence>
<sequence>MSALRIPLLLLLTGVLGLSGCVSFQPVPLYKLDSGNPGVPAQKNGPAVLLGPVTVADYLQRETLLQRQPDGSLLPSSTGRWAGSLSADIDQVLVRQLAWRLDTQRLVLAPAASGFTPDVQVLLNISRLDSGPQQPAVLEAEWRLLDKQGQLRDSHLIRLQEEHLGTSADQVRAQSLVLQRLAEQMATTVQPLLKEPPVAETPRKPAASKPQKAREPAEEPKIPMAAPVRTDVEVFRF</sequence>
<feature type="region of interest" description="Disordered" evidence="1">
    <location>
        <begin position="189"/>
        <end position="226"/>
    </location>
</feature>